<evidence type="ECO:0000313" key="2">
    <source>
        <dbReference type="EMBL" id="EFJ28508.1"/>
    </source>
</evidence>
<reference evidence="2 3" key="1">
    <citation type="journal article" date="2011" name="Science">
        <title>The Selaginella genome identifies genetic changes associated with the evolution of vascular plants.</title>
        <authorList>
            <person name="Banks J.A."/>
            <person name="Nishiyama T."/>
            <person name="Hasebe M."/>
            <person name="Bowman J.L."/>
            <person name="Gribskov M."/>
            <person name="dePamphilis C."/>
            <person name="Albert V.A."/>
            <person name="Aono N."/>
            <person name="Aoyama T."/>
            <person name="Ambrose B.A."/>
            <person name="Ashton N.W."/>
            <person name="Axtell M.J."/>
            <person name="Barker E."/>
            <person name="Barker M.S."/>
            <person name="Bennetzen J.L."/>
            <person name="Bonawitz N.D."/>
            <person name="Chapple C."/>
            <person name="Cheng C."/>
            <person name="Correa L.G."/>
            <person name="Dacre M."/>
            <person name="DeBarry J."/>
            <person name="Dreyer I."/>
            <person name="Elias M."/>
            <person name="Engstrom E.M."/>
            <person name="Estelle M."/>
            <person name="Feng L."/>
            <person name="Finet C."/>
            <person name="Floyd S.K."/>
            <person name="Frommer W.B."/>
            <person name="Fujita T."/>
            <person name="Gramzow L."/>
            <person name="Gutensohn M."/>
            <person name="Harholt J."/>
            <person name="Hattori M."/>
            <person name="Heyl A."/>
            <person name="Hirai T."/>
            <person name="Hiwatashi Y."/>
            <person name="Ishikawa M."/>
            <person name="Iwata M."/>
            <person name="Karol K.G."/>
            <person name="Koehler B."/>
            <person name="Kolukisaoglu U."/>
            <person name="Kubo M."/>
            <person name="Kurata T."/>
            <person name="Lalonde S."/>
            <person name="Li K."/>
            <person name="Li Y."/>
            <person name="Litt A."/>
            <person name="Lyons E."/>
            <person name="Manning G."/>
            <person name="Maruyama T."/>
            <person name="Michael T.P."/>
            <person name="Mikami K."/>
            <person name="Miyazaki S."/>
            <person name="Morinaga S."/>
            <person name="Murata T."/>
            <person name="Mueller-Roeber B."/>
            <person name="Nelson D.R."/>
            <person name="Obara M."/>
            <person name="Oguri Y."/>
            <person name="Olmstead R.G."/>
            <person name="Onodera N."/>
            <person name="Petersen B.L."/>
            <person name="Pils B."/>
            <person name="Prigge M."/>
            <person name="Rensing S.A."/>
            <person name="Riano-Pachon D.M."/>
            <person name="Roberts A.W."/>
            <person name="Sato Y."/>
            <person name="Scheller H.V."/>
            <person name="Schulz B."/>
            <person name="Schulz C."/>
            <person name="Shakirov E.V."/>
            <person name="Shibagaki N."/>
            <person name="Shinohara N."/>
            <person name="Shippen D.E."/>
            <person name="Soerensen I."/>
            <person name="Sotooka R."/>
            <person name="Sugimoto N."/>
            <person name="Sugita M."/>
            <person name="Sumikawa N."/>
            <person name="Tanurdzic M."/>
            <person name="Theissen G."/>
            <person name="Ulvskov P."/>
            <person name="Wakazuki S."/>
            <person name="Weng J.K."/>
            <person name="Willats W.W."/>
            <person name="Wipf D."/>
            <person name="Wolf P.G."/>
            <person name="Yang L."/>
            <person name="Zimmer A.D."/>
            <person name="Zhu Q."/>
            <person name="Mitros T."/>
            <person name="Hellsten U."/>
            <person name="Loque D."/>
            <person name="Otillar R."/>
            <person name="Salamov A."/>
            <person name="Schmutz J."/>
            <person name="Shapiro H."/>
            <person name="Lindquist E."/>
            <person name="Lucas S."/>
            <person name="Rokhsar D."/>
            <person name="Grigoriev I.V."/>
        </authorList>
    </citation>
    <scope>NUCLEOTIDE SEQUENCE [LARGE SCALE GENOMIC DNA]</scope>
</reference>
<gene>
    <name evidence="2" type="ORF">SELMODRAFT_441215</name>
</gene>
<accession>D8RHD9</accession>
<dbReference type="eggNOG" id="ENOG502RXVG">
    <property type="taxonomic scope" value="Eukaryota"/>
</dbReference>
<evidence type="ECO:0008006" key="4">
    <source>
        <dbReference type="Google" id="ProtNLM"/>
    </source>
</evidence>
<feature type="region of interest" description="Disordered" evidence="1">
    <location>
        <begin position="141"/>
        <end position="180"/>
    </location>
</feature>
<evidence type="ECO:0000256" key="1">
    <source>
        <dbReference type="SAM" id="MobiDB-lite"/>
    </source>
</evidence>
<dbReference type="KEGG" id="smo:SELMODRAFT_441215"/>
<protein>
    <recommendedName>
        <fullName evidence="4">DUF4228 domain-containing protein</fullName>
    </recommendedName>
</protein>
<dbReference type="Proteomes" id="UP000001514">
    <property type="component" value="Unassembled WGS sequence"/>
</dbReference>
<dbReference type="Gramene" id="EFJ28508">
    <property type="protein sequence ID" value="EFJ28508"/>
    <property type="gene ID" value="SELMODRAFT_441215"/>
</dbReference>
<proteinExistence type="predicted"/>
<dbReference type="EMBL" id="GL377579">
    <property type="protein sequence ID" value="EFJ28508.1"/>
    <property type="molecule type" value="Genomic_DNA"/>
</dbReference>
<dbReference type="OMA" id="PIPCNSH"/>
<organism evidence="3">
    <name type="scientific">Selaginella moellendorffii</name>
    <name type="common">Spikemoss</name>
    <dbReference type="NCBI Taxonomy" id="88036"/>
    <lineage>
        <taxon>Eukaryota</taxon>
        <taxon>Viridiplantae</taxon>
        <taxon>Streptophyta</taxon>
        <taxon>Embryophyta</taxon>
        <taxon>Tracheophyta</taxon>
        <taxon>Lycopodiopsida</taxon>
        <taxon>Selaginellales</taxon>
        <taxon>Selaginellaceae</taxon>
        <taxon>Selaginella</taxon>
    </lineage>
</organism>
<dbReference type="AlphaFoldDB" id="D8RHD9"/>
<dbReference type="PANTHER" id="PTHR33052">
    <property type="entry name" value="DUF4228 DOMAIN PROTEIN-RELATED"/>
    <property type="match status" value="1"/>
</dbReference>
<feature type="region of interest" description="Disordered" evidence="1">
    <location>
        <begin position="91"/>
        <end position="119"/>
    </location>
</feature>
<feature type="region of interest" description="Disordered" evidence="1">
    <location>
        <begin position="1"/>
        <end position="21"/>
    </location>
</feature>
<keyword evidence="3" id="KW-1185">Reference proteome</keyword>
<dbReference type="Pfam" id="PF14009">
    <property type="entry name" value="PADRE"/>
    <property type="match status" value="1"/>
</dbReference>
<sequence>MGNACRISSIDYSSDDESGGGGGTSRWIIILQAKGDVMKLDPRGAKIKAGDVMLQHPHHFLCLASTILVRRKSKMIPAKATLQPGKIYLLLPLPDPEGQEHDQEEREGPKNLDEPLLPTRNKAEGTTKFIISKHYLDKILSESKQQGSSSRRSSIRRSAPIPQRRSSSSKRRSCESSVQRRSIVWSPALDSIPEK</sequence>
<dbReference type="HOGENOM" id="CLU_1423722_0_0_1"/>
<dbReference type="InParanoid" id="D8RHD9"/>
<evidence type="ECO:0000313" key="3">
    <source>
        <dbReference type="Proteomes" id="UP000001514"/>
    </source>
</evidence>
<feature type="compositionally biased region" description="Basic and acidic residues" evidence="1">
    <location>
        <begin position="98"/>
        <end position="113"/>
    </location>
</feature>
<name>D8RHD9_SELML</name>
<feature type="compositionally biased region" description="Low complexity" evidence="1">
    <location>
        <begin position="148"/>
        <end position="166"/>
    </location>
</feature>
<dbReference type="InterPro" id="IPR025322">
    <property type="entry name" value="PADRE_dom"/>
</dbReference>